<feature type="compositionally biased region" description="Polar residues" evidence="1">
    <location>
        <begin position="429"/>
        <end position="439"/>
    </location>
</feature>
<feature type="non-terminal residue" evidence="3">
    <location>
        <position position="1"/>
    </location>
</feature>
<organism evidence="2 3">
    <name type="scientific">Agrilus planipennis</name>
    <name type="common">Emerald ash borer</name>
    <name type="synonym">Agrilus marcopoli</name>
    <dbReference type="NCBI Taxonomy" id="224129"/>
    <lineage>
        <taxon>Eukaryota</taxon>
        <taxon>Metazoa</taxon>
        <taxon>Ecdysozoa</taxon>
        <taxon>Arthropoda</taxon>
        <taxon>Hexapoda</taxon>
        <taxon>Insecta</taxon>
        <taxon>Pterygota</taxon>
        <taxon>Neoptera</taxon>
        <taxon>Endopterygota</taxon>
        <taxon>Coleoptera</taxon>
        <taxon>Polyphaga</taxon>
        <taxon>Elateriformia</taxon>
        <taxon>Buprestoidea</taxon>
        <taxon>Buprestidae</taxon>
        <taxon>Agrilinae</taxon>
        <taxon>Agrilus</taxon>
    </lineage>
</organism>
<feature type="region of interest" description="Disordered" evidence="1">
    <location>
        <begin position="164"/>
        <end position="197"/>
    </location>
</feature>
<feature type="compositionally biased region" description="Basic and acidic residues" evidence="1">
    <location>
        <begin position="1039"/>
        <end position="1055"/>
    </location>
</feature>
<protein>
    <submittedName>
        <fullName evidence="3">Probable WRKY transcription factor protein 1</fullName>
    </submittedName>
</protein>
<evidence type="ECO:0000313" key="2">
    <source>
        <dbReference type="Proteomes" id="UP000192223"/>
    </source>
</evidence>
<dbReference type="InParanoid" id="A0A1W4XQX4"/>
<dbReference type="STRING" id="224129.A0A1W4XQX4"/>
<dbReference type="GeneID" id="108743719"/>
<evidence type="ECO:0000256" key="1">
    <source>
        <dbReference type="SAM" id="MobiDB-lite"/>
    </source>
</evidence>
<feature type="compositionally biased region" description="Polar residues" evidence="1">
    <location>
        <begin position="1066"/>
        <end position="1082"/>
    </location>
</feature>
<dbReference type="KEGG" id="apln:108743719"/>
<feature type="region of interest" description="Disordered" evidence="1">
    <location>
        <begin position="241"/>
        <end position="271"/>
    </location>
</feature>
<dbReference type="AlphaFoldDB" id="A0A1W4XQX4"/>
<feature type="region of interest" description="Disordered" evidence="1">
    <location>
        <begin position="1039"/>
        <end position="1082"/>
    </location>
</feature>
<feature type="region of interest" description="Disordered" evidence="1">
    <location>
        <begin position="508"/>
        <end position="554"/>
    </location>
</feature>
<feature type="compositionally biased region" description="Polar residues" evidence="1">
    <location>
        <begin position="801"/>
        <end position="824"/>
    </location>
</feature>
<proteinExistence type="predicted"/>
<sequence length="1082" mass="122080">ILNKENECHIEKIPLFIVFFLVRHSLAQQRSDSWDNVNVRVPDSRIHSFPSGVNCSSDPLLNRNKKDSGGCMRKSTLLRRFFGSIKQFPESKNFGSTEWQFYRNKKSFRSPPSFHCSQELTKSQSRGSLNNLPTVTTTNSKQKQPLAVIPPEKIKRKICSVVTNREVSSPTSSSNIPNFSSKDQSKPSTEIYSTTTTPRNYLEMEKCTSAFDTSDSAYTKTAERSTDASITASNTSIFSFRLPRRNNSSNNNNDDDDNNNNDDDDDDETLNESTFYSSRINSNKNTIQSQNTDNNQTERLSEVIESSTQTNDTSNLNVISNVQLSRATLEAIFTHVLKDVQNIKSATNSTSATPAFYTVPLKTELVNPTPKTIHVKQFPVFNIKPENIKSPIPKNKNKDKHVLTNIELDKNFADEKPSGISVPRYSAVPESSSMDVNASSEDDLTDNDSDVLSIADSLEEQKTPKNGDQKRQYTSEEWSPLLPDNSHKHNVKSASFFIPMGTKNVATETKPVADHLPKKVKEKLSRRQLRRIQKQRQSKRNYTSSKSDSNYVSASENGKSIYYSERHKSVNDNLSSNIPSESDTNFARKRRKPELPSIDFMRRNRSERLPRKNKNIKKEVEDATNEIFQQNSSHSISHNSNSNKNQKIEAESLGRRIEILQIVECVDSACLENQSSKHAKSKIPVMVAPKISKSLREYFPKIDQKPVYLSATGGDSQDSKIDQLIANILIDALNQNDSNTTFQHPDSPKLVKTTYKFEALPTSARQINEKYKQTFEAIPEEKSSSTISNEESINNASVQEEQNLNKPASENAKSPLACNNCNKSKPNENYKGKAAIAGVKDENFTSIPKGWITFYMLHKGPDSPESTSEEGSKSNKKKAKKTKIDIGAQIVAHTKSKEATTESPPMEQSHEEHGKSKENCKNLAKLDNDKRPSKEESETNVEYSDSATSEDGWSLTFSTSSKCGKFPENLQMRFKILRSSCQNCHHTCSCSKSTPRDRNVKFPPLQEKERNQTAEKIDLESVNNHKKVEHLPKIIEKQKAQANDKMKKKISEPRQNKASTYRMALKQNSVGTSQQENRYNDD</sequence>
<feature type="compositionally biased region" description="Polar residues" evidence="1">
    <location>
        <begin position="940"/>
        <end position="952"/>
    </location>
</feature>
<evidence type="ECO:0000313" key="3">
    <source>
        <dbReference type="RefSeq" id="XP_018334810.1"/>
    </source>
</evidence>
<feature type="region of interest" description="Disordered" evidence="1">
    <location>
        <begin position="801"/>
        <end position="827"/>
    </location>
</feature>
<dbReference type="OrthoDB" id="7743577at2759"/>
<feature type="compositionally biased region" description="Polar residues" evidence="1">
    <location>
        <begin position="115"/>
        <end position="143"/>
    </location>
</feature>
<feature type="compositionally biased region" description="Polar residues" evidence="1">
    <location>
        <begin position="541"/>
        <end position="554"/>
    </location>
</feature>
<feature type="compositionally biased region" description="Polar residues" evidence="1">
    <location>
        <begin position="571"/>
        <end position="585"/>
    </location>
</feature>
<feature type="compositionally biased region" description="Basic and acidic residues" evidence="1">
    <location>
        <begin position="908"/>
        <end position="937"/>
    </location>
</feature>
<reference evidence="3" key="1">
    <citation type="submission" date="2025-08" db="UniProtKB">
        <authorList>
            <consortium name="RefSeq"/>
        </authorList>
    </citation>
    <scope>IDENTIFICATION</scope>
    <source>
        <tissue evidence="3">Entire body</tissue>
    </source>
</reference>
<name>A0A1W4XQX4_AGRPL</name>
<keyword evidence="2" id="KW-1185">Reference proteome</keyword>
<feature type="region of interest" description="Disordered" evidence="1">
    <location>
        <begin position="571"/>
        <end position="618"/>
    </location>
</feature>
<dbReference type="RefSeq" id="XP_018334810.1">
    <property type="nucleotide sequence ID" value="XM_018479308.1"/>
</dbReference>
<feature type="compositionally biased region" description="Basic and acidic residues" evidence="1">
    <location>
        <begin position="459"/>
        <end position="474"/>
    </location>
</feature>
<feature type="region of interest" description="Disordered" evidence="1">
    <location>
        <begin position="277"/>
        <end position="296"/>
    </location>
</feature>
<gene>
    <name evidence="3" type="primary">LOC108743719</name>
</gene>
<feature type="region of interest" description="Disordered" evidence="1">
    <location>
        <begin position="414"/>
        <end position="486"/>
    </location>
</feature>
<feature type="compositionally biased region" description="Basic and acidic residues" evidence="1">
    <location>
        <begin position="511"/>
        <end position="525"/>
    </location>
</feature>
<feature type="compositionally biased region" description="Acidic residues" evidence="1">
    <location>
        <begin position="440"/>
        <end position="449"/>
    </location>
</feature>
<feature type="region of interest" description="Disordered" evidence="1">
    <location>
        <begin position="861"/>
        <end position="952"/>
    </location>
</feature>
<accession>A0A1W4XQX4</accession>
<feature type="compositionally biased region" description="Basic and acidic residues" evidence="1">
    <location>
        <begin position="600"/>
        <end position="618"/>
    </location>
</feature>
<feature type="compositionally biased region" description="Acidic residues" evidence="1">
    <location>
        <begin position="253"/>
        <end position="270"/>
    </location>
</feature>
<feature type="compositionally biased region" description="Basic residues" evidence="1">
    <location>
        <begin position="526"/>
        <end position="539"/>
    </location>
</feature>
<feature type="region of interest" description="Disordered" evidence="1">
    <location>
        <begin position="111"/>
        <end position="143"/>
    </location>
</feature>
<dbReference type="Proteomes" id="UP000192223">
    <property type="component" value="Unplaced"/>
</dbReference>